<dbReference type="RefSeq" id="WP_174018985.1">
    <property type="nucleotide sequence ID" value="NZ_JAAMAW010000021.1"/>
</dbReference>
<accession>A0AA44J9G5</accession>
<dbReference type="Proteomes" id="UP000702952">
    <property type="component" value="Unassembled WGS sequence"/>
</dbReference>
<protein>
    <submittedName>
        <fullName evidence="2">DUF3391 domain-containing protein</fullName>
    </submittedName>
</protein>
<reference evidence="2" key="1">
    <citation type="journal article" date="2020" name="Science">
        <title>Unexpected conservation and global transmission of agrobacterial virulence plasmids.</title>
        <authorList>
            <person name="Weisberg A.J."/>
            <person name="Davis E.W. 2nd"/>
            <person name="Tabima J."/>
            <person name="Belcher M.S."/>
            <person name="Miller M."/>
            <person name="Kuo C.H."/>
            <person name="Loper J.E."/>
            <person name="Grunwald N.J."/>
            <person name="Putnam M.L."/>
            <person name="Chang J.H."/>
        </authorList>
    </citation>
    <scope>NUCLEOTIDE SEQUENCE</scope>
    <source>
        <strain evidence="2">17-1853-1a</strain>
    </source>
</reference>
<evidence type="ECO:0000313" key="2">
    <source>
        <dbReference type="EMBL" id="NTC29664.1"/>
    </source>
</evidence>
<dbReference type="AlphaFoldDB" id="A0AA44J9G5"/>
<dbReference type="EMBL" id="JAAMAY010000027">
    <property type="protein sequence ID" value="NTC29664.1"/>
    <property type="molecule type" value="Genomic_DNA"/>
</dbReference>
<sequence length="70" mass="7935">MLKRIKPKQVSLGMLIEAIDGTWKGQPFWRSRFLLNRPEDVKALKASGVKRLIINMDDGTDAVIAAREKI</sequence>
<gene>
    <name evidence="2" type="ORF">G6M46_16130</name>
</gene>
<dbReference type="Pfam" id="PF11871">
    <property type="entry name" value="DUF3391"/>
    <property type="match status" value="1"/>
</dbReference>
<dbReference type="InterPro" id="IPR021812">
    <property type="entry name" value="DUF3391"/>
</dbReference>
<evidence type="ECO:0000313" key="3">
    <source>
        <dbReference type="Proteomes" id="UP000702952"/>
    </source>
</evidence>
<evidence type="ECO:0000259" key="1">
    <source>
        <dbReference type="Pfam" id="PF11871"/>
    </source>
</evidence>
<feature type="domain" description="DUF3391" evidence="1">
    <location>
        <begin position="2"/>
        <end position="62"/>
    </location>
</feature>
<organism evidence="2 3">
    <name type="scientific">Agrobacterium tumefaciens</name>
    <dbReference type="NCBI Taxonomy" id="358"/>
    <lineage>
        <taxon>Bacteria</taxon>
        <taxon>Pseudomonadati</taxon>
        <taxon>Pseudomonadota</taxon>
        <taxon>Alphaproteobacteria</taxon>
        <taxon>Hyphomicrobiales</taxon>
        <taxon>Rhizobiaceae</taxon>
        <taxon>Rhizobium/Agrobacterium group</taxon>
        <taxon>Agrobacterium</taxon>
        <taxon>Agrobacterium tumefaciens complex</taxon>
    </lineage>
</organism>
<name>A0AA44J9G5_AGRTU</name>
<proteinExistence type="predicted"/>
<comment type="caution">
    <text evidence="2">The sequence shown here is derived from an EMBL/GenBank/DDBJ whole genome shotgun (WGS) entry which is preliminary data.</text>
</comment>